<organism evidence="3 4">
    <name type="scientific">Fructobacillus pseudoficulneus</name>
    <dbReference type="NCBI Taxonomy" id="220714"/>
    <lineage>
        <taxon>Bacteria</taxon>
        <taxon>Bacillati</taxon>
        <taxon>Bacillota</taxon>
        <taxon>Bacilli</taxon>
        <taxon>Lactobacillales</taxon>
        <taxon>Lactobacillaceae</taxon>
        <taxon>Fructobacillus</taxon>
    </lineage>
</organism>
<dbReference type="HAMAP" id="MF_01477">
    <property type="entry name" value="Iojap_RsfS"/>
    <property type="match status" value="1"/>
</dbReference>
<dbReference type="Proteomes" id="UP000061227">
    <property type="component" value="Unassembled WGS sequence"/>
</dbReference>
<proteinExistence type="inferred from homology"/>
<sequence length="124" mass="14029">MTAIDSKDLLQATIQAIDSKHGEQITALDMRSVSLLADYFVIASAGSNRQVQAIVREVKDEVQKLGGQILNIEGFDRAEWVSLDLGDVIVHVFDEESRDFYHLDRLWFDAENVDLTEYLAEEVN</sequence>
<dbReference type="PANTHER" id="PTHR21043">
    <property type="entry name" value="IOJAP SUPERFAMILY ORTHOLOG"/>
    <property type="match status" value="1"/>
</dbReference>
<dbReference type="GO" id="GO:0017148">
    <property type="term" value="P:negative regulation of translation"/>
    <property type="evidence" value="ECO:0007669"/>
    <property type="project" value="UniProtKB-UniRule"/>
</dbReference>
<dbReference type="GO" id="GO:0005737">
    <property type="term" value="C:cytoplasm"/>
    <property type="evidence" value="ECO:0007669"/>
    <property type="project" value="UniProtKB-SubCell"/>
</dbReference>
<dbReference type="PANTHER" id="PTHR21043:SF0">
    <property type="entry name" value="MITOCHONDRIAL ASSEMBLY OF RIBOSOMAL LARGE SUBUNIT PROTEIN 1"/>
    <property type="match status" value="1"/>
</dbReference>
<dbReference type="RefSeq" id="WP_059378195.1">
    <property type="nucleotide sequence ID" value="NZ_DF968065.1"/>
</dbReference>
<dbReference type="OrthoDB" id="9793681at2"/>
<dbReference type="EMBL" id="DF968065">
    <property type="protein sequence ID" value="GAP02986.1"/>
    <property type="molecule type" value="Genomic_DNA"/>
</dbReference>
<dbReference type="NCBIfam" id="TIGR00090">
    <property type="entry name" value="rsfS_iojap_ybeB"/>
    <property type="match status" value="1"/>
</dbReference>
<dbReference type="GO" id="GO:0090071">
    <property type="term" value="P:negative regulation of ribosome biogenesis"/>
    <property type="evidence" value="ECO:0007669"/>
    <property type="project" value="UniProtKB-UniRule"/>
</dbReference>
<evidence type="ECO:0000256" key="2">
    <source>
        <dbReference type="HAMAP-Rule" id="MF_01477"/>
    </source>
</evidence>
<dbReference type="Pfam" id="PF02410">
    <property type="entry name" value="RsfS"/>
    <property type="match status" value="1"/>
</dbReference>
<dbReference type="AlphaFoldDB" id="A0A3F3GW32"/>
<comment type="subcellular location">
    <subcellularLocation>
        <location evidence="2">Cytoplasm</location>
    </subcellularLocation>
</comment>
<dbReference type="SUPFAM" id="SSF81301">
    <property type="entry name" value="Nucleotidyltransferase"/>
    <property type="match status" value="1"/>
</dbReference>
<comment type="function">
    <text evidence="2">Functions as a ribosomal silencing factor. Interacts with ribosomal protein uL14 (rplN), blocking formation of intersubunit bridge B8. Prevents association of the 30S and 50S ribosomal subunits and the formation of functional ribosomes, thus repressing translation.</text>
</comment>
<name>A0A3F3GW32_9LACO</name>
<dbReference type="InterPro" id="IPR043519">
    <property type="entry name" value="NT_sf"/>
</dbReference>
<accession>A0A3F3GW32</accession>
<evidence type="ECO:0000313" key="3">
    <source>
        <dbReference type="EMBL" id="GAP02986.1"/>
    </source>
</evidence>
<evidence type="ECO:0000313" key="4">
    <source>
        <dbReference type="Proteomes" id="UP000061227"/>
    </source>
</evidence>
<keyword evidence="2" id="KW-0963">Cytoplasm</keyword>
<dbReference type="GO" id="GO:0042256">
    <property type="term" value="P:cytosolic ribosome assembly"/>
    <property type="evidence" value="ECO:0007669"/>
    <property type="project" value="UniProtKB-UniRule"/>
</dbReference>
<keyword evidence="2" id="KW-0678">Repressor</keyword>
<keyword evidence="4" id="KW-1185">Reference proteome</keyword>
<comment type="subunit">
    <text evidence="2">Interacts with ribosomal protein uL14 (rplN).</text>
</comment>
<comment type="similarity">
    <text evidence="1 2">Belongs to the Iojap/RsfS family.</text>
</comment>
<gene>
    <name evidence="3" type="primary">RsfS</name>
    <name evidence="2" type="synonym">rsfS</name>
    <name evidence="3" type="ORF">FPFC_031710</name>
</gene>
<evidence type="ECO:0000256" key="1">
    <source>
        <dbReference type="ARBA" id="ARBA00010574"/>
    </source>
</evidence>
<dbReference type="GO" id="GO:0043023">
    <property type="term" value="F:ribosomal large subunit binding"/>
    <property type="evidence" value="ECO:0007669"/>
    <property type="project" value="TreeGrafter"/>
</dbReference>
<reference evidence="3 4" key="1">
    <citation type="journal article" date="2015" name="BMC Genomics">
        <title>Comparative genomics of Fructobacillus spp. and Leuconostoc spp. reveals niche-specific evolution of Fructobacillus spp.</title>
        <authorList>
            <person name="Endo A."/>
            <person name="Tanizawa Y."/>
            <person name="Tanaka N."/>
            <person name="Maeno S."/>
            <person name="Kumar H."/>
            <person name="Shiwa Y."/>
            <person name="Okada S."/>
            <person name="Yoshikawa H."/>
            <person name="Dicks L."/>
            <person name="Nakagawa J."/>
            <person name="Arita M."/>
        </authorList>
    </citation>
    <scope>NUCLEOTIDE SEQUENCE [LARGE SCALE GENOMIC DNA]</scope>
    <source>
        <strain evidence="3 4">DSM 15468</strain>
    </source>
</reference>
<keyword evidence="2" id="KW-0810">Translation regulation</keyword>
<dbReference type="InterPro" id="IPR004394">
    <property type="entry name" value="Iojap/RsfS/C7orf30"/>
</dbReference>
<dbReference type="Gene3D" id="3.30.460.10">
    <property type="entry name" value="Beta Polymerase, domain 2"/>
    <property type="match status" value="1"/>
</dbReference>
<dbReference type="STRING" id="220714.SAMN05660469_1182"/>
<protein>
    <recommendedName>
        <fullName evidence="2">Ribosomal silencing factor RsfS</fullName>
    </recommendedName>
</protein>